<dbReference type="GO" id="GO:0045134">
    <property type="term" value="F:UDP phosphatase activity"/>
    <property type="evidence" value="ECO:0007669"/>
    <property type="project" value="TreeGrafter"/>
</dbReference>
<evidence type="ECO:0000313" key="10">
    <source>
        <dbReference type="Proteomes" id="UP000827284"/>
    </source>
</evidence>
<dbReference type="EMBL" id="BQFW01000002">
    <property type="protein sequence ID" value="GJJ69077.1"/>
    <property type="molecule type" value="Genomic_DNA"/>
</dbReference>
<proteinExistence type="inferred from homology"/>
<evidence type="ECO:0000256" key="3">
    <source>
        <dbReference type="ARBA" id="ARBA00037742"/>
    </source>
</evidence>
<evidence type="ECO:0000256" key="5">
    <source>
        <dbReference type="PIRSR" id="PIRSR600407-1"/>
    </source>
</evidence>
<dbReference type="Gene3D" id="3.30.420.150">
    <property type="entry name" value="Exopolyphosphatase. Domain 2"/>
    <property type="match status" value="1"/>
</dbReference>
<accession>A0A9P3H3J6</accession>
<evidence type="ECO:0000256" key="7">
    <source>
        <dbReference type="RuleBase" id="RU003833"/>
    </source>
</evidence>
<protein>
    <recommendedName>
        <fullName evidence="4">guanosine-diphosphatase</fullName>
        <ecNumber evidence="4">3.6.1.42</ecNumber>
    </recommendedName>
</protein>
<dbReference type="PANTHER" id="PTHR11782">
    <property type="entry name" value="ADENOSINE/GUANOSINE DIPHOSPHATASE"/>
    <property type="match status" value="1"/>
</dbReference>
<dbReference type="GO" id="GO:0004382">
    <property type="term" value="F:GDP phosphatase activity"/>
    <property type="evidence" value="ECO:0007669"/>
    <property type="project" value="UniProtKB-EC"/>
</dbReference>
<evidence type="ECO:0000256" key="4">
    <source>
        <dbReference type="ARBA" id="ARBA00038903"/>
    </source>
</evidence>
<comment type="function">
    <text evidence="3">After transfer of sugars to endogenous macromolecular acceptors, the enzyme converts nucleoside diphosphates to nucleoside monophosphates which in turn exit the Golgi lumen in a coupled antiporter reaction, allowing entry of additional nucleotide sugar from the cytosol.</text>
</comment>
<sequence length="545" mass="60213">MSPSTQPRPSTAAQDDHDAGSFPALDSHSTGLRSNSPDPKKNASNHGTRSAQGRLSFSCLWDSLLVHRTYWAIFVSLVAIGLLARPPSPSADVNPDPTTVGDLAQREWPKNITSDHCKMAYPGRPLIQYVLMLDAGSMGSRIHAYKFNYCNATPELEDEAAFGHVEPGLSSYGNDPEAAAQSLDKLLEISLKAVPQYLHTSTPIAVKATAGLRLLGDEKSNKILEAVRRRLESQYPFPIIKEQGVAVMDGAEEGVFAWVTVNYLLERFNSLTKKATVAILDMGGASTQVVFEPQVVGGHSVAQGVHRYPMNFNGNQYVLYQHSHLGYGLMMARSQINDYLVANPIEMDMENDLGQEEFPHPCLPVGHRQSWTTASGQKAVLVGTSDPGGKCRALIEAIFYKHRPCDMWPCSFNGVYQPSLHTSFEDDIYAFSFFFDLTAPFRSGTAVQAQEMTIQELEDLTERVCKGDEDNFVEFHGSPEAMKELGKSTDMCMDLTYIYGLLEYGYGIPKDHKIKLAKKLKGYETGWCVGASIAVLEERDWYGEA</sequence>
<evidence type="ECO:0000313" key="9">
    <source>
        <dbReference type="EMBL" id="GJJ69077.1"/>
    </source>
</evidence>
<dbReference type="Gene3D" id="3.30.420.40">
    <property type="match status" value="1"/>
</dbReference>
<organism evidence="9 10">
    <name type="scientific">Entomortierella parvispora</name>
    <dbReference type="NCBI Taxonomy" id="205924"/>
    <lineage>
        <taxon>Eukaryota</taxon>
        <taxon>Fungi</taxon>
        <taxon>Fungi incertae sedis</taxon>
        <taxon>Mucoromycota</taxon>
        <taxon>Mortierellomycotina</taxon>
        <taxon>Mortierellomycetes</taxon>
        <taxon>Mortierellales</taxon>
        <taxon>Mortierellaceae</taxon>
        <taxon>Entomortierella</taxon>
    </lineage>
</organism>
<dbReference type="GO" id="GO:0006487">
    <property type="term" value="P:protein N-linked glycosylation"/>
    <property type="evidence" value="ECO:0007669"/>
    <property type="project" value="TreeGrafter"/>
</dbReference>
<feature type="active site" description="Proton acceptor" evidence="5">
    <location>
        <position position="253"/>
    </location>
</feature>
<comment type="similarity">
    <text evidence="1 7">Belongs to the GDA1/CD39 NTPase family.</text>
</comment>
<dbReference type="GO" id="GO:0005794">
    <property type="term" value="C:Golgi apparatus"/>
    <property type="evidence" value="ECO:0007669"/>
    <property type="project" value="TreeGrafter"/>
</dbReference>
<feature type="compositionally biased region" description="Polar residues" evidence="8">
    <location>
        <begin position="27"/>
        <end position="50"/>
    </location>
</feature>
<feature type="compositionally biased region" description="Polar residues" evidence="8">
    <location>
        <begin position="1"/>
        <end position="13"/>
    </location>
</feature>
<dbReference type="OrthoDB" id="6372431at2759"/>
<evidence type="ECO:0000256" key="2">
    <source>
        <dbReference type="ARBA" id="ARBA00022801"/>
    </source>
</evidence>
<dbReference type="GO" id="GO:0009134">
    <property type="term" value="P:nucleoside diphosphate catabolic process"/>
    <property type="evidence" value="ECO:0007669"/>
    <property type="project" value="TreeGrafter"/>
</dbReference>
<evidence type="ECO:0000256" key="1">
    <source>
        <dbReference type="ARBA" id="ARBA00009283"/>
    </source>
</evidence>
<evidence type="ECO:0000256" key="8">
    <source>
        <dbReference type="SAM" id="MobiDB-lite"/>
    </source>
</evidence>
<feature type="binding site" evidence="6">
    <location>
        <begin position="284"/>
        <end position="288"/>
    </location>
    <ligand>
        <name>ATP</name>
        <dbReference type="ChEBI" id="CHEBI:30616"/>
    </ligand>
</feature>
<name>A0A9P3H3J6_9FUNG</name>
<dbReference type="Proteomes" id="UP000827284">
    <property type="component" value="Unassembled WGS sequence"/>
</dbReference>
<dbReference type="GO" id="GO:0017111">
    <property type="term" value="F:ribonucleoside triphosphate phosphatase activity"/>
    <property type="evidence" value="ECO:0007669"/>
    <property type="project" value="TreeGrafter"/>
</dbReference>
<keyword evidence="10" id="KW-1185">Reference proteome</keyword>
<comment type="caution">
    <text evidence="9">The sequence shown here is derived from an EMBL/GenBank/DDBJ whole genome shotgun (WGS) entry which is preliminary data.</text>
</comment>
<dbReference type="Pfam" id="PF01150">
    <property type="entry name" value="GDA1_CD39"/>
    <property type="match status" value="1"/>
</dbReference>
<dbReference type="AlphaFoldDB" id="A0A9P3H3J6"/>
<reference evidence="9" key="1">
    <citation type="submission" date="2021-11" db="EMBL/GenBank/DDBJ databases">
        <authorList>
            <person name="Herlambang A."/>
            <person name="Guo Y."/>
            <person name="Takashima Y."/>
            <person name="Nishizawa T."/>
        </authorList>
    </citation>
    <scope>NUCLEOTIDE SEQUENCE</scope>
    <source>
        <strain evidence="9">E1425</strain>
    </source>
</reference>
<dbReference type="GO" id="GO:0016020">
    <property type="term" value="C:membrane"/>
    <property type="evidence" value="ECO:0007669"/>
    <property type="project" value="TreeGrafter"/>
</dbReference>
<reference evidence="9" key="2">
    <citation type="journal article" date="2022" name="Microbiol. Resour. Announc.">
        <title>Whole-Genome Sequence of Entomortierella parvispora E1425, a Mucoromycotan Fungus Associated with Burkholderiaceae-Related Endosymbiotic Bacteria.</title>
        <authorList>
            <person name="Herlambang A."/>
            <person name="Guo Y."/>
            <person name="Takashima Y."/>
            <person name="Narisawa K."/>
            <person name="Ohta H."/>
            <person name="Nishizawa T."/>
        </authorList>
    </citation>
    <scope>NUCLEOTIDE SEQUENCE</scope>
    <source>
        <strain evidence="9">E1425</strain>
    </source>
</reference>
<gene>
    <name evidence="9" type="ORF">EMPS_01423</name>
</gene>
<evidence type="ECO:0000256" key="6">
    <source>
        <dbReference type="PIRSR" id="PIRSR600407-2"/>
    </source>
</evidence>
<keyword evidence="2 7" id="KW-0378">Hydrolase</keyword>
<dbReference type="GO" id="GO:0005524">
    <property type="term" value="F:ATP binding"/>
    <property type="evidence" value="ECO:0007669"/>
    <property type="project" value="UniProtKB-KW"/>
</dbReference>
<feature type="region of interest" description="Disordered" evidence="8">
    <location>
        <begin position="1"/>
        <end position="50"/>
    </location>
</feature>
<keyword evidence="6" id="KW-0067">ATP-binding</keyword>
<keyword evidence="6" id="KW-0547">Nucleotide-binding</keyword>
<dbReference type="PROSITE" id="PS01238">
    <property type="entry name" value="GDA1_CD39_NTPASE"/>
    <property type="match status" value="1"/>
</dbReference>
<dbReference type="InterPro" id="IPR000407">
    <property type="entry name" value="GDA1_CD39_NTPase"/>
</dbReference>
<dbReference type="EC" id="3.6.1.42" evidence="4"/>
<dbReference type="PANTHER" id="PTHR11782:SF83">
    <property type="entry name" value="GUANOSINE-DIPHOSPHATASE"/>
    <property type="match status" value="1"/>
</dbReference>